<keyword evidence="2" id="KW-1185">Reference proteome</keyword>
<organism evidence="1 2">
    <name type="scientific">Asparagus officinalis</name>
    <name type="common">Garden asparagus</name>
    <dbReference type="NCBI Taxonomy" id="4686"/>
    <lineage>
        <taxon>Eukaryota</taxon>
        <taxon>Viridiplantae</taxon>
        <taxon>Streptophyta</taxon>
        <taxon>Embryophyta</taxon>
        <taxon>Tracheophyta</taxon>
        <taxon>Spermatophyta</taxon>
        <taxon>Magnoliopsida</taxon>
        <taxon>Liliopsida</taxon>
        <taxon>Asparagales</taxon>
        <taxon>Asparagaceae</taxon>
        <taxon>Asparagoideae</taxon>
        <taxon>Asparagus</taxon>
    </lineage>
</organism>
<dbReference type="AlphaFoldDB" id="A0A5P1ETN2"/>
<evidence type="ECO:0000313" key="2">
    <source>
        <dbReference type="Proteomes" id="UP000243459"/>
    </source>
</evidence>
<evidence type="ECO:0000313" key="1">
    <source>
        <dbReference type="EMBL" id="ONK68467.1"/>
    </source>
</evidence>
<sequence length="143" mass="16338">MNKIGLYWITWKYEELSKKGLKSRALGLQDFLVEGVSDDEDREVPGKEFIFLNQDDDEDQVDNEPDDTNTCLTKLIGTRFDDNIRDSSYMLDDESNLEIGGEAIPTSSPASNNFEHVADFEELLFVSLLMKITKHWSLPSRQG</sequence>
<proteinExistence type="predicted"/>
<gene>
    <name evidence="1" type="ORF">A4U43_C05F11940</name>
</gene>
<dbReference type="Gramene" id="ONK68467">
    <property type="protein sequence ID" value="ONK68467"/>
    <property type="gene ID" value="A4U43_C05F11940"/>
</dbReference>
<protein>
    <submittedName>
        <fullName evidence="1">Uncharacterized protein</fullName>
    </submittedName>
</protein>
<name>A0A5P1ETN2_ASPOF</name>
<reference evidence="2" key="1">
    <citation type="journal article" date="2017" name="Nat. Commun.">
        <title>The asparagus genome sheds light on the origin and evolution of a young Y chromosome.</title>
        <authorList>
            <person name="Harkess A."/>
            <person name="Zhou J."/>
            <person name="Xu C."/>
            <person name="Bowers J.E."/>
            <person name="Van der Hulst R."/>
            <person name="Ayyampalayam S."/>
            <person name="Mercati F."/>
            <person name="Riccardi P."/>
            <person name="McKain M.R."/>
            <person name="Kakrana A."/>
            <person name="Tang H."/>
            <person name="Ray J."/>
            <person name="Groenendijk J."/>
            <person name="Arikit S."/>
            <person name="Mathioni S.M."/>
            <person name="Nakano M."/>
            <person name="Shan H."/>
            <person name="Telgmann-Rauber A."/>
            <person name="Kanno A."/>
            <person name="Yue Z."/>
            <person name="Chen H."/>
            <person name="Li W."/>
            <person name="Chen Y."/>
            <person name="Xu X."/>
            <person name="Zhang Y."/>
            <person name="Luo S."/>
            <person name="Chen H."/>
            <person name="Gao J."/>
            <person name="Mao Z."/>
            <person name="Pires J.C."/>
            <person name="Luo M."/>
            <person name="Kudrna D."/>
            <person name="Wing R.A."/>
            <person name="Meyers B.C."/>
            <person name="Yi K."/>
            <person name="Kong H."/>
            <person name="Lavrijsen P."/>
            <person name="Sunseri F."/>
            <person name="Falavigna A."/>
            <person name="Ye Y."/>
            <person name="Leebens-Mack J.H."/>
            <person name="Chen G."/>
        </authorList>
    </citation>
    <scope>NUCLEOTIDE SEQUENCE [LARGE SCALE GENOMIC DNA]</scope>
    <source>
        <strain evidence="2">cv. DH0086</strain>
    </source>
</reference>
<dbReference type="Proteomes" id="UP000243459">
    <property type="component" value="Chromosome 5"/>
</dbReference>
<dbReference type="EMBL" id="CM007385">
    <property type="protein sequence ID" value="ONK68467.1"/>
    <property type="molecule type" value="Genomic_DNA"/>
</dbReference>
<accession>A0A5P1ETN2</accession>